<evidence type="ECO:0000259" key="3">
    <source>
        <dbReference type="Pfam" id="PF13399"/>
    </source>
</evidence>
<dbReference type="Pfam" id="PF03816">
    <property type="entry name" value="LytR_cpsA_psr"/>
    <property type="match status" value="1"/>
</dbReference>
<dbReference type="NCBIfam" id="TIGR00350">
    <property type="entry name" value="lytR_cpsA_psr"/>
    <property type="match status" value="1"/>
</dbReference>
<sequence length="452" mass="45856">MRRVGRRADAPPRPSRARTVGRVAVAAGAALVFLLVAGGWGAQRWMDSTVRTVSALEPSTGVVDAAAQAGDENLLMLGTASGTSGTPGARNGTDTVVLTHVPADGSRAVAVSFPTALEINRPPCPRWDAAAATYLDETVPAETRTSLASAYRVGGPGCLVRTVQQMSGIPITKFIALDVPGIAGMVDALGGVEMCVERPIGTVPAGTSRLDGAQAALVAQAAGSPPEPDTVLVDRRQRLLAATFGEALSASTLLSPTATRDFAAALGRSMLADGAGIQDVLRLLTGEAERTVVPLPVGSVPNTRGNLDLQDAEANRLFKALREHAPLPEVTTPVATASGPEPADVTVNVLNAADRTGLAGQVGDSLRALGFGVGEVGNAAEPSTDTVLRFSPDRADAAGLLGRVVPAARLLQDPAGTSTLQLVLGTSFDGTVRAPAADDTAAGPAADPVSCA</sequence>
<dbReference type="PANTHER" id="PTHR33392">
    <property type="entry name" value="POLYISOPRENYL-TEICHOIC ACID--PEPTIDOGLYCAN TEICHOIC ACID TRANSFERASE TAGU"/>
    <property type="match status" value="1"/>
</dbReference>
<dbReference type="STRING" id="366584.SAMN05216377_11235"/>
<name>A0A1G7UG89_PSEOR</name>
<dbReference type="EMBL" id="FNBE01000012">
    <property type="protein sequence ID" value="SDG46338.1"/>
    <property type="molecule type" value="Genomic_DNA"/>
</dbReference>
<keyword evidence="5" id="KW-1185">Reference proteome</keyword>
<dbReference type="Pfam" id="PF13399">
    <property type="entry name" value="LytR_C"/>
    <property type="match status" value="1"/>
</dbReference>
<feature type="domain" description="LytR/CpsA/Psr regulator C-terminal" evidence="3">
    <location>
        <begin position="344"/>
        <end position="428"/>
    </location>
</feature>
<proteinExistence type="inferred from homology"/>
<gene>
    <name evidence="4" type="ORF">SAMN05216377_11235</name>
</gene>
<dbReference type="AlphaFoldDB" id="A0A1G7UG89"/>
<dbReference type="PANTHER" id="PTHR33392:SF6">
    <property type="entry name" value="POLYISOPRENYL-TEICHOIC ACID--PEPTIDOGLYCAN TEICHOIC ACID TRANSFERASE TAGU"/>
    <property type="match status" value="1"/>
</dbReference>
<dbReference type="RefSeq" id="WP_176921400.1">
    <property type="nucleotide sequence ID" value="NZ_FNBE01000012.1"/>
</dbReference>
<protein>
    <submittedName>
        <fullName evidence="4">Transcriptional attenuator, LytR family</fullName>
    </submittedName>
</protein>
<dbReference type="InterPro" id="IPR050922">
    <property type="entry name" value="LytR/CpsA/Psr_CW_biosynth"/>
</dbReference>
<reference evidence="4 5" key="1">
    <citation type="submission" date="2016-10" db="EMBL/GenBank/DDBJ databases">
        <authorList>
            <person name="de Groot N.N."/>
        </authorList>
    </citation>
    <scope>NUCLEOTIDE SEQUENCE [LARGE SCALE GENOMIC DNA]</scope>
    <source>
        <strain evidence="4 5">CGMCC 4.3143</strain>
    </source>
</reference>
<evidence type="ECO:0000313" key="5">
    <source>
        <dbReference type="Proteomes" id="UP000198967"/>
    </source>
</evidence>
<evidence type="ECO:0000256" key="1">
    <source>
        <dbReference type="ARBA" id="ARBA00006068"/>
    </source>
</evidence>
<dbReference type="Gene3D" id="3.40.630.190">
    <property type="entry name" value="LCP protein"/>
    <property type="match status" value="1"/>
</dbReference>
<evidence type="ECO:0000313" key="4">
    <source>
        <dbReference type="EMBL" id="SDG46338.1"/>
    </source>
</evidence>
<dbReference type="Proteomes" id="UP000198967">
    <property type="component" value="Unassembled WGS sequence"/>
</dbReference>
<dbReference type="InterPro" id="IPR004474">
    <property type="entry name" value="LytR_CpsA_psr"/>
</dbReference>
<organism evidence="4 5">
    <name type="scientific">Pseudonocardia oroxyli</name>
    <dbReference type="NCBI Taxonomy" id="366584"/>
    <lineage>
        <taxon>Bacteria</taxon>
        <taxon>Bacillati</taxon>
        <taxon>Actinomycetota</taxon>
        <taxon>Actinomycetes</taxon>
        <taxon>Pseudonocardiales</taxon>
        <taxon>Pseudonocardiaceae</taxon>
        <taxon>Pseudonocardia</taxon>
    </lineage>
</organism>
<dbReference type="Gene3D" id="3.30.70.2390">
    <property type="match status" value="1"/>
</dbReference>
<evidence type="ECO:0000259" key="2">
    <source>
        <dbReference type="Pfam" id="PF03816"/>
    </source>
</evidence>
<accession>A0A1G7UG89</accession>
<comment type="similarity">
    <text evidence="1">Belongs to the LytR/CpsA/Psr (LCP) family.</text>
</comment>
<dbReference type="InterPro" id="IPR027381">
    <property type="entry name" value="LytR/CpsA/Psr_C"/>
</dbReference>
<feature type="domain" description="Cell envelope-related transcriptional attenuator" evidence="2">
    <location>
        <begin position="93"/>
        <end position="246"/>
    </location>
</feature>